<evidence type="ECO:0000313" key="1">
    <source>
        <dbReference type="EMBL" id="GET37680.1"/>
    </source>
</evidence>
<sequence>MGIDAELVMVGSKLPDEVRSDKLTVIPYLNKNNPQQRQQLNELFFRANFLIFPTRAECYGIVLCEANAFGRPALATDVGGISTIIENGKNGYRLPLSATGNDYANLITQVASYLSMSG</sequence>
<dbReference type="AlphaFoldDB" id="A0AAV3XAG4"/>
<dbReference type="GO" id="GO:0016740">
    <property type="term" value="F:transferase activity"/>
    <property type="evidence" value="ECO:0007669"/>
    <property type="project" value="UniProtKB-KW"/>
</dbReference>
<keyword evidence="1" id="KW-0808">Transferase</keyword>
<protein>
    <submittedName>
        <fullName evidence="1">Glycosyl transferase group 1</fullName>
    </submittedName>
</protein>
<name>A0AAV3XAG4_9CYAN</name>
<dbReference type="Proteomes" id="UP001050975">
    <property type="component" value="Unassembled WGS sequence"/>
</dbReference>
<proteinExistence type="predicted"/>
<accession>A0AAV3XAG4</accession>
<dbReference type="Gene3D" id="3.40.50.2000">
    <property type="entry name" value="Glycogen Phosphorylase B"/>
    <property type="match status" value="1"/>
</dbReference>
<dbReference type="RefSeq" id="WP_226579561.1">
    <property type="nucleotide sequence ID" value="NZ_BLAY01000032.1"/>
</dbReference>
<dbReference type="Pfam" id="PF13692">
    <property type="entry name" value="Glyco_trans_1_4"/>
    <property type="match status" value="1"/>
</dbReference>
<evidence type="ECO:0000313" key="2">
    <source>
        <dbReference type="Proteomes" id="UP001050975"/>
    </source>
</evidence>
<gene>
    <name evidence="1" type="ORF">MiSe_24340</name>
</gene>
<organism evidence="1 2">
    <name type="scientific">Microseira wollei NIES-4236</name>
    <dbReference type="NCBI Taxonomy" id="2530354"/>
    <lineage>
        <taxon>Bacteria</taxon>
        <taxon>Bacillati</taxon>
        <taxon>Cyanobacteriota</taxon>
        <taxon>Cyanophyceae</taxon>
        <taxon>Oscillatoriophycideae</taxon>
        <taxon>Aerosakkonematales</taxon>
        <taxon>Aerosakkonemataceae</taxon>
        <taxon>Microseira</taxon>
    </lineage>
</organism>
<dbReference type="EMBL" id="BLAY01000032">
    <property type="protein sequence ID" value="GET37680.1"/>
    <property type="molecule type" value="Genomic_DNA"/>
</dbReference>
<comment type="caution">
    <text evidence="1">The sequence shown here is derived from an EMBL/GenBank/DDBJ whole genome shotgun (WGS) entry which is preliminary data.</text>
</comment>
<dbReference type="SUPFAM" id="SSF53756">
    <property type="entry name" value="UDP-Glycosyltransferase/glycogen phosphorylase"/>
    <property type="match status" value="1"/>
</dbReference>
<reference evidence="1" key="1">
    <citation type="submission" date="2019-10" db="EMBL/GenBank/DDBJ databases">
        <title>Draft genome sequece of Microseira wollei NIES-4236.</title>
        <authorList>
            <person name="Yamaguchi H."/>
            <person name="Suzuki S."/>
            <person name="Kawachi M."/>
        </authorList>
    </citation>
    <scope>NUCLEOTIDE SEQUENCE</scope>
    <source>
        <strain evidence="1">NIES-4236</strain>
    </source>
</reference>
<keyword evidence="2" id="KW-1185">Reference proteome</keyword>